<dbReference type="RefSeq" id="XP_003956896.1">
    <property type="nucleotide sequence ID" value="XM_003956847.1"/>
</dbReference>
<evidence type="ECO:0000256" key="2">
    <source>
        <dbReference type="SAM" id="MobiDB-lite"/>
    </source>
</evidence>
<keyword evidence="1" id="KW-0175">Coiled coil</keyword>
<evidence type="ECO:0000313" key="4">
    <source>
        <dbReference type="EMBL" id="CCF57761.1"/>
    </source>
</evidence>
<evidence type="ECO:0000256" key="1">
    <source>
        <dbReference type="SAM" id="Coils"/>
    </source>
</evidence>
<dbReference type="EMBL" id="HE650824">
    <property type="protein sequence ID" value="CCF57761.1"/>
    <property type="molecule type" value="Genomic_DNA"/>
</dbReference>
<protein>
    <submittedName>
        <fullName evidence="4">Uncharacterized protein</fullName>
    </submittedName>
</protein>
<keyword evidence="3" id="KW-1133">Transmembrane helix</keyword>
<dbReference type="InParanoid" id="H2ATR1"/>
<keyword evidence="3" id="KW-0472">Membrane</keyword>
<reference evidence="4 5" key="1">
    <citation type="journal article" date="2011" name="Proc. Natl. Acad. Sci. U.S.A.">
        <title>Evolutionary erosion of yeast sex chromosomes by mating-type switching accidents.</title>
        <authorList>
            <person name="Gordon J.L."/>
            <person name="Armisen D."/>
            <person name="Proux-Wera E."/>
            <person name="Oheigeartaigh S.S."/>
            <person name="Byrne K.P."/>
            <person name="Wolfe K.H."/>
        </authorList>
    </citation>
    <scope>NUCLEOTIDE SEQUENCE [LARGE SCALE GENOMIC DNA]</scope>
    <source>
        <strain evidence="5">ATCC 22294 / BCRC 22015 / CBS 2517 / CECT 1963 / NBRC 1671 / NRRL Y-8276</strain>
    </source>
</reference>
<gene>
    <name evidence="4" type="primary">KAFR0D01150</name>
    <name evidence="4" type="ORF">KAFR_0D01150</name>
</gene>
<dbReference type="GeneID" id="13885719"/>
<feature type="compositionally biased region" description="Basic and acidic residues" evidence="2">
    <location>
        <begin position="1"/>
        <end position="12"/>
    </location>
</feature>
<dbReference type="AlphaFoldDB" id="H2ATR1"/>
<feature type="region of interest" description="Disordered" evidence="2">
    <location>
        <begin position="126"/>
        <end position="153"/>
    </location>
</feature>
<feature type="compositionally biased region" description="Basic residues" evidence="2">
    <location>
        <begin position="142"/>
        <end position="153"/>
    </location>
</feature>
<dbReference type="FunCoup" id="H2ATR1">
    <property type="interactions" value="86"/>
</dbReference>
<dbReference type="Proteomes" id="UP000005220">
    <property type="component" value="Chromosome 4"/>
</dbReference>
<dbReference type="OrthoDB" id="4068598at2759"/>
<sequence length="449" mass="51016">MNLLIDRMEHPGTRRSSPFWTDSKRPTIGGKSKRMQDTCSRSDVPIISVNGRPVSGHPPRVRETSLVNLSSMFQEDIGMMNESEDNESSNNANERQLLKKLDEYSSAFGGKFSDFEFATSDNDCTSEQNTAGSSTSGLSPHKTIKSSHRRSSVLGHDKKRLVHQFLNSTDEQISKRNNSCHMALYEDDSTGNIPEFSHKTSFTSLLFSDLNNTSSFANLRSRTNSNSPMSNFEFSSSASSLSLLGEHNEHKPNLRNIEQVPIPIGPSTPGVNKASFTGFDIHYQTHLPVILEKFENILQNDLTELVLKDESDLAMKLGNFDKVSFQLKELQSEIIKLKSTVQDEYLVELKSNFNSQDEISFEFKFQCQVMNYVTDLEKLEKRMEICQAKLGKQREILRQMDNLLLVEEELKKLKQNTKAIYKYRFILVDLVIFGLLFYVLALINTFLTA</sequence>
<keyword evidence="3" id="KW-0812">Transmembrane</keyword>
<dbReference type="KEGG" id="kaf:KAFR_0D01150"/>
<name>H2ATR1_KAZAF</name>
<feature type="transmembrane region" description="Helical" evidence="3">
    <location>
        <begin position="425"/>
        <end position="447"/>
    </location>
</feature>
<dbReference type="eggNOG" id="ENOG502SD1S">
    <property type="taxonomic scope" value="Eukaryota"/>
</dbReference>
<feature type="coiled-coil region" evidence="1">
    <location>
        <begin position="369"/>
        <end position="416"/>
    </location>
</feature>
<feature type="region of interest" description="Disordered" evidence="2">
    <location>
        <begin position="1"/>
        <end position="38"/>
    </location>
</feature>
<organism evidence="4 5">
    <name type="scientific">Kazachstania africana (strain ATCC 22294 / BCRC 22015 / CBS 2517 / CECT 1963 / NBRC 1671 / NRRL Y-8276)</name>
    <name type="common">Yeast</name>
    <name type="synonym">Kluyveromyces africanus</name>
    <dbReference type="NCBI Taxonomy" id="1071382"/>
    <lineage>
        <taxon>Eukaryota</taxon>
        <taxon>Fungi</taxon>
        <taxon>Dikarya</taxon>
        <taxon>Ascomycota</taxon>
        <taxon>Saccharomycotina</taxon>
        <taxon>Saccharomycetes</taxon>
        <taxon>Saccharomycetales</taxon>
        <taxon>Saccharomycetaceae</taxon>
        <taxon>Kazachstania</taxon>
    </lineage>
</organism>
<evidence type="ECO:0000313" key="5">
    <source>
        <dbReference type="Proteomes" id="UP000005220"/>
    </source>
</evidence>
<keyword evidence="5" id="KW-1185">Reference proteome</keyword>
<feature type="compositionally biased region" description="Polar residues" evidence="2">
    <location>
        <begin position="126"/>
        <end position="138"/>
    </location>
</feature>
<accession>H2ATR1</accession>
<dbReference type="HOGENOM" id="CLU_035740_0_0_1"/>
<proteinExistence type="predicted"/>
<evidence type="ECO:0000256" key="3">
    <source>
        <dbReference type="SAM" id="Phobius"/>
    </source>
</evidence>